<reference evidence="2 3" key="1">
    <citation type="submission" date="2018-08" db="EMBL/GenBank/DDBJ databases">
        <title>Genomic investigation of the strawberry pathogen Phytophthora fragariae indicates pathogenicity is determined by transcriptional variation in three key races.</title>
        <authorList>
            <person name="Adams T.M."/>
            <person name="Armitage A.D."/>
            <person name="Sobczyk M.K."/>
            <person name="Bates H.J."/>
            <person name="Dunwell J.M."/>
            <person name="Nellist C.F."/>
            <person name="Harrison R.J."/>
        </authorList>
    </citation>
    <scope>NUCLEOTIDE SEQUENCE [LARGE SCALE GENOMIC DNA]</scope>
    <source>
        <strain evidence="2 3">A4</strain>
        <strain evidence="1 4">SCRP245</strain>
    </source>
</reference>
<dbReference type="AlphaFoldDB" id="A0A6A4B3P2"/>
<dbReference type="Proteomes" id="UP000460718">
    <property type="component" value="Unassembled WGS sequence"/>
</dbReference>
<sequence>MPNAGAKWEGITRFIKDDVKQWFLEKAKSTSSKVVEAKV</sequence>
<evidence type="ECO:0000313" key="3">
    <source>
        <dbReference type="Proteomes" id="UP000437068"/>
    </source>
</evidence>
<organism evidence="2 3">
    <name type="scientific">Phytophthora fragariae</name>
    <dbReference type="NCBI Taxonomy" id="53985"/>
    <lineage>
        <taxon>Eukaryota</taxon>
        <taxon>Sar</taxon>
        <taxon>Stramenopiles</taxon>
        <taxon>Oomycota</taxon>
        <taxon>Peronosporomycetes</taxon>
        <taxon>Peronosporales</taxon>
        <taxon>Peronosporaceae</taxon>
        <taxon>Phytophthora</taxon>
    </lineage>
</organism>
<dbReference type="EMBL" id="QXGE01005090">
    <property type="protein sequence ID" value="KAE9268524.1"/>
    <property type="molecule type" value="Genomic_DNA"/>
</dbReference>
<gene>
    <name evidence="2" type="ORF">PF001_g29621</name>
    <name evidence="1" type="ORF">PF011_g29050</name>
</gene>
<name>A0A6A4B3P2_9STRA</name>
<evidence type="ECO:0000313" key="2">
    <source>
        <dbReference type="EMBL" id="KAE9268524.1"/>
    </source>
</evidence>
<protein>
    <submittedName>
        <fullName evidence="2">Uncharacterized protein</fullName>
    </submittedName>
</protein>
<accession>A0A6A4B3P2</accession>
<evidence type="ECO:0000313" key="1">
    <source>
        <dbReference type="EMBL" id="KAE8963392.1"/>
    </source>
</evidence>
<comment type="caution">
    <text evidence="2">The sequence shown here is derived from an EMBL/GenBank/DDBJ whole genome shotgun (WGS) entry which is preliminary data.</text>
</comment>
<dbReference type="Proteomes" id="UP000437068">
    <property type="component" value="Unassembled WGS sequence"/>
</dbReference>
<proteinExistence type="predicted"/>
<dbReference type="EMBL" id="QXFW01005033">
    <property type="protein sequence ID" value="KAE8963392.1"/>
    <property type="molecule type" value="Genomic_DNA"/>
</dbReference>
<evidence type="ECO:0000313" key="4">
    <source>
        <dbReference type="Proteomes" id="UP000460718"/>
    </source>
</evidence>